<dbReference type="Proteomes" id="UP001219605">
    <property type="component" value="Chromosome"/>
</dbReference>
<reference evidence="5 6" key="1">
    <citation type="submission" date="2023-02" db="EMBL/GenBank/DDBJ databases">
        <authorList>
            <person name="Mo P."/>
        </authorList>
    </citation>
    <scope>NUCLEOTIDE SEQUENCE [LARGE SCALE GENOMIC DNA]</scope>
    <source>
        <strain evidence="5 6">HUAS 3</strain>
    </source>
</reference>
<dbReference type="SMART" id="SM00487">
    <property type="entry name" value="DEXDc"/>
    <property type="match status" value="1"/>
</dbReference>
<evidence type="ECO:0000256" key="1">
    <source>
        <dbReference type="ARBA" id="ARBA00022801"/>
    </source>
</evidence>
<dbReference type="CDD" id="cd18793">
    <property type="entry name" value="SF2_C_SNF"/>
    <property type="match status" value="1"/>
</dbReference>
<evidence type="ECO:0000313" key="5">
    <source>
        <dbReference type="EMBL" id="WDZ83159.1"/>
    </source>
</evidence>
<dbReference type="PROSITE" id="PS51194">
    <property type="entry name" value="HELICASE_CTER"/>
    <property type="match status" value="1"/>
</dbReference>
<dbReference type="Pfam" id="PF12419">
    <property type="entry name" value="DUF3670"/>
    <property type="match status" value="1"/>
</dbReference>
<dbReference type="SMART" id="SM00490">
    <property type="entry name" value="HELICc"/>
    <property type="match status" value="1"/>
</dbReference>
<sequence>MTFAAADPPRAGVLLVWTPDGPGWESLAVPPVGAVTMVPVRSVPMTEAVALLLAVPADAHPTALFWSAAVREALHLAARGLLWPSVTDGGHDTWRLGPYGPADEQRLRDLAAAMPAAARALPDRHGRLPAAVTLLRGFWDAVADTLPRPDPSADPDPAAGPRSGADPGPGGGRETIDDGGRPWAQGPPVRLGAHLRPWATRAYADATVRLSLRLEPAGGAPDGPWRAVAQVHHRADPGLLADAVALWRGPVPGFPAESTAAVALALRHAAGVWPPLAALLDDAVPPPLPLSDDDLADLAGPAGRRLTDAGVPVHWPATVDRGLAAGVRLRSPAGPGLFADPAGWGLDWQVTLHGSALSDAELEELTRARRPVVRLREGWVLVPPDLARRARRPALTPVTGMAAVRAALTGTLRVRGETVPVSVTGGLAELRDTLRRPPTAPVPVPAGLAATLRDYQRAGLTWLARLTGLGLGGCLADDMGLGKTVTLIGLHLHRQTDPGTAGPTLVVCPASLLGNWEREVGRFAPGTPVRRFHGPRRTLDVPAGGIVLTTYGTLRRDADRLAGRPWSLLVADEAQQVKNPTAGAARALRTVPAAARVALTGTPVENDLTDLWAILDWTTPGLLGGRAAFRDRWVRPVQTDRDPAAGRDLARLVGPFVLRRRKSDPGIAPELPAKTVTDHPVSLTAEQATLYQATVRELLAVIAERDGPARRGLVMRLLTGLKQICNHPAQYLRETTPRLAGRSGKLALLDDLLDGILPAGGTVLVFTQYVAMGRLLRRHLAGRGVDAPLLHGGLPVAARDDLVARFCAGATPVFLLSLTAAGTGLNLTRADHVVHYDRWWNPAVEDQATDRAYRIGQTRPVQVHRLVCVGTVEERVAALLAGKRDLAETVLDTGPRALSDLDDDRLADLVRWDGEPE</sequence>
<feature type="domain" description="Helicase C-terminal" evidence="4">
    <location>
        <begin position="748"/>
        <end position="902"/>
    </location>
</feature>
<dbReference type="Gene3D" id="3.40.50.300">
    <property type="entry name" value="P-loop containing nucleotide triphosphate hydrolases"/>
    <property type="match status" value="1"/>
</dbReference>
<evidence type="ECO:0000259" key="4">
    <source>
        <dbReference type="PROSITE" id="PS51194"/>
    </source>
</evidence>
<keyword evidence="6" id="KW-1185">Reference proteome</keyword>
<dbReference type="InterPro" id="IPR038718">
    <property type="entry name" value="SNF2-like_sf"/>
</dbReference>
<dbReference type="EMBL" id="CP118615">
    <property type="protein sequence ID" value="WDZ83159.1"/>
    <property type="molecule type" value="Genomic_DNA"/>
</dbReference>
<protein>
    <submittedName>
        <fullName evidence="5">SNF2-related protein</fullName>
    </submittedName>
</protein>
<evidence type="ECO:0000259" key="3">
    <source>
        <dbReference type="PROSITE" id="PS51192"/>
    </source>
</evidence>
<dbReference type="InterPro" id="IPR014001">
    <property type="entry name" value="Helicase_ATP-bd"/>
</dbReference>
<dbReference type="Pfam" id="PF00271">
    <property type="entry name" value="Helicase_C"/>
    <property type="match status" value="1"/>
</dbReference>
<dbReference type="SUPFAM" id="SSF52540">
    <property type="entry name" value="P-loop containing nucleoside triphosphate hydrolases"/>
    <property type="match status" value="2"/>
</dbReference>
<accession>A0ABY7ZMG6</accession>
<gene>
    <name evidence="5" type="ORF">PVK37_22215</name>
</gene>
<dbReference type="InterPro" id="IPR027417">
    <property type="entry name" value="P-loop_NTPase"/>
</dbReference>
<dbReference type="InterPro" id="IPR022138">
    <property type="entry name" value="DUF3670"/>
</dbReference>
<feature type="region of interest" description="Disordered" evidence="2">
    <location>
        <begin position="145"/>
        <end position="189"/>
    </location>
</feature>
<proteinExistence type="predicted"/>
<organism evidence="5 6">
    <name type="scientific">Micromonospora cathayae</name>
    <dbReference type="NCBI Taxonomy" id="3028804"/>
    <lineage>
        <taxon>Bacteria</taxon>
        <taxon>Bacillati</taxon>
        <taxon>Actinomycetota</taxon>
        <taxon>Actinomycetes</taxon>
        <taxon>Micromonosporales</taxon>
        <taxon>Micromonosporaceae</taxon>
        <taxon>Micromonospora</taxon>
    </lineage>
</organism>
<evidence type="ECO:0000256" key="2">
    <source>
        <dbReference type="SAM" id="MobiDB-lite"/>
    </source>
</evidence>
<dbReference type="InterPro" id="IPR049730">
    <property type="entry name" value="SNF2/RAD54-like_C"/>
</dbReference>
<feature type="compositionally biased region" description="Low complexity" evidence="2">
    <location>
        <begin position="155"/>
        <end position="166"/>
    </location>
</feature>
<keyword evidence="1" id="KW-0378">Hydrolase</keyword>
<dbReference type="PANTHER" id="PTHR10799">
    <property type="entry name" value="SNF2/RAD54 HELICASE FAMILY"/>
    <property type="match status" value="1"/>
</dbReference>
<name>A0ABY7ZMG6_9ACTN</name>
<dbReference type="InterPro" id="IPR001650">
    <property type="entry name" value="Helicase_C-like"/>
</dbReference>
<dbReference type="Gene3D" id="3.40.50.10810">
    <property type="entry name" value="Tandem AAA-ATPase domain"/>
    <property type="match status" value="1"/>
</dbReference>
<evidence type="ECO:0000313" key="6">
    <source>
        <dbReference type="Proteomes" id="UP001219605"/>
    </source>
</evidence>
<feature type="domain" description="Helicase ATP-binding" evidence="3">
    <location>
        <begin position="464"/>
        <end position="621"/>
    </location>
</feature>
<dbReference type="Pfam" id="PF00176">
    <property type="entry name" value="SNF2-rel_dom"/>
    <property type="match status" value="1"/>
</dbReference>
<dbReference type="PROSITE" id="PS51192">
    <property type="entry name" value="HELICASE_ATP_BIND_1"/>
    <property type="match status" value="1"/>
</dbReference>
<dbReference type="InterPro" id="IPR000330">
    <property type="entry name" value="SNF2_N"/>
</dbReference>
<dbReference type="RefSeq" id="WP_275029581.1">
    <property type="nucleotide sequence ID" value="NZ_CP118615.1"/>
</dbReference>